<accession>A0A803L247</accession>
<evidence type="ECO:0000313" key="2">
    <source>
        <dbReference type="Proteomes" id="UP000596660"/>
    </source>
</evidence>
<evidence type="ECO:0000313" key="1">
    <source>
        <dbReference type="EnsemblPlants" id="AUR62005936-RA:cds"/>
    </source>
</evidence>
<dbReference type="Proteomes" id="UP000596660">
    <property type="component" value="Unplaced"/>
</dbReference>
<keyword evidence="2" id="KW-1185">Reference proteome</keyword>
<dbReference type="RefSeq" id="XP_021762382.1">
    <property type="nucleotide sequence ID" value="XM_021906690.1"/>
</dbReference>
<dbReference type="PANTHER" id="PTHR36071">
    <property type="entry name" value="DNA DOUBLE-STRAND BREAK REPAIR PROTEIN"/>
    <property type="match status" value="1"/>
</dbReference>
<dbReference type="OMA" id="DMDTIPK"/>
<dbReference type="AlphaFoldDB" id="A0A803L247"/>
<dbReference type="GeneID" id="110727142"/>
<dbReference type="OrthoDB" id="767974at2759"/>
<name>A0A803L247_CHEQI</name>
<gene>
    <name evidence="1" type="primary">LOC110727142</name>
</gene>
<dbReference type="EnsemblPlants" id="AUR62005936-RA">
    <property type="protein sequence ID" value="AUR62005936-RA:cds"/>
    <property type="gene ID" value="AUR62005936"/>
</dbReference>
<proteinExistence type="predicted"/>
<dbReference type="PANTHER" id="PTHR36071:SF1">
    <property type="entry name" value="DNA DOUBLE-STRAND BREAK REPAIR PROTEIN"/>
    <property type="match status" value="1"/>
</dbReference>
<dbReference type="Gramene" id="AUR62005936-RA">
    <property type="protein sequence ID" value="AUR62005936-RA:cds"/>
    <property type="gene ID" value="AUR62005936"/>
</dbReference>
<organism evidence="1 2">
    <name type="scientific">Chenopodium quinoa</name>
    <name type="common">Quinoa</name>
    <dbReference type="NCBI Taxonomy" id="63459"/>
    <lineage>
        <taxon>Eukaryota</taxon>
        <taxon>Viridiplantae</taxon>
        <taxon>Streptophyta</taxon>
        <taxon>Embryophyta</taxon>
        <taxon>Tracheophyta</taxon>
        <taxon>Spermatophyta</taxon>
        <taxon>Magnoliopsida</taxon>
        <taxon>eudicotyledons</taxon>
        <taxon>Gunneridae</taxon>
        <taxon>Pentapetalae</taxon>
        <taxon>Caryophyllales</taxon>
        <taxon>Chenopodiaceae</taxon>
        <taxon>Chenopodioideae</taxon>
        <taxon>Atripliceae</taxon>
        <taxon>Chenopodium</taxon>
    </lineage>
</organism>
<sequence>MEREPLSVDAMAIWKNMQQHEQELWHKRKFLMGLSEMDYNDQNVSSHAGKQLVLPESFLRKDDVFYEDVKIFVERGRLQTSDTEEWQSIIDEEEFCEAHNMSRIILTMLDDLSNSGLCHLAKIVTRGSAVFNKTRPQMERVIKYSLEELHSNRLDSCNQVQMQNQLSQLLKNPKNFRQNRRRHIKLTRKSLISTFEKVQLQNIPVRILSAMYRRLKGTKGIMPQLRPRWSGWNRKSLIKQMEKLWRRMIDQLDEADKLQDPLVKAMAVPGLYSRIASDYQDFSMVKFIHVPPEMEALQNEIVKAICSLDKRYKKEELKKLQLLLDPESNVDVNGLRKAIRNMLIDCLFECSDMEAVPNSLLDALSLINKKSCNTRRFSSKVVIEDEVECILNVGAHIKQLLWNCAPVDRLDQDFADAYMEELEESDDGDIFDDDDQQLHPNSLDEIQIRFNDFSEEVASTGDAYHCTFSSATSTYKDNSASRSCFKAESFTVKDECWDQTEINEGEMHSNAGGDVVSPLVSPILHGKSNITGKKDPPHYASVDTVNLAGKCSKKNSVPKDQRNRYVAIQEVCDQASLVAYQLIGRILADFGQMEALGLSWEDETYLRGEYTMSKKSQVAGSNDQDGSSSIIVQAVREVIPSFPNSQLETVKKFMSS</sequence>
<protein>
    <submittedName>
        <fullName evidence="1">Uncharacterized protein</fullName>
    </submittedName>
</protein>
<reference evidence="1" key="1">
    <citation type="journal article" date="2017" name="Nature">
        <title>The genome of Chenopodium quinoa.</title>
        <authorList>
            <person name="Jarvis D.E."/>
            <person name="Ho Y.S."/>
            <person name="Lightfoot D.J."/>
            <person name="Schmoeckel S.M."/>
            <person name="Li B."/>
            <person name="Borm T.J.A."/>
            <person name="Ohyanagi H."/>
            <person name="Mineta K."/>
            <person name="Michell C.T."/>
            <person name="Saber N."/>
            <person name="Kharbatia N.M."/>
            <person name="Rupper R.R."/>
            <person name="Sharp A.R."/>
            <person name="Dally N."/>
            <person name="Boughton B.A."/>
            <person name="Woo Y.H."/>
            <person name="Gao G."/>
            <person name="Schijlen E.G.W.M."/>
            <person name="Guo X."/>
            <person name="Momin A.A."/>
            <person name="Negrao S."/>
            <person name="Al-Babili S."/>
            <person name="Gehring C."/>
            <person name="Roessner U."/>
            <person name="Jung C."/>
            <person name="Murphy K."/>
            <person name="Arold S.T."/>
            <person name="Gojobori T."/>
            <person name="van der Linden C.G."/>
            <person name="van Loo E.N."/>
            <person name="Jellen E.N."/>
            <person name="Maughan P.J."/>
            <person name="Tester M."/>
        </authorList>
    </citation>
    <scope>NUCLEOTIDE SEQUENCE [LARGE SCALE GENOMIC DNA]</scope>
    <source>
        <strain evidence="1">cv. PI 614886</strain>
    </source>
</reference>
<dbReference type="KEGG" id="cqi:110727142"/>
<reference evidence="1" key="2">
    <citation type="submission" date="2021-03" db="UniProtKB">
        <authorList>
            <consortium name="EnsemblPlants"/>
        </authorList>
    </citation>
    <scope>IDENTIFICATION</scope>
</reference>